<keyword evidence="3" id="KW-1185">Reference proteome</keyword>
<protein>
    <submittedName>
        <fullName evidence="2">Uncharacterized protein</fullName>
    </submittedName>
</protein>
<dbReference type="AlphaFoldDB" id="A0A0L0TC49"/>
<sequence>MNSTRTNDHVLDTRRQHTVHADDRPRRAVRDGNAHDHVAVRSRGGDFGVEPRSRAVSRTLPYAHCTLNDPPVYALSLNQNVLGLVISRLGHPQMVTVVRRVTIRGHYSC</sequence>
<evidence type="ECO:0000256" key="1">
    <source>
        <dbReference type="SAM" id="MobiDB-lite"/>
    </source>
</evidence>
<gene>
    <name evidence="2" type="ORF">AMAG_20567</name>
</gene>
<accession>A0A0L0TC49</accession>
<organism evidence="2 3">
    <name type="scientific">Allomyces macrogynus (strain ATCC 38327)</name>
    <name type="common">Allomyces javanicus var. macrogynus</name>
    <dbReference type="NCBI Taxonomy" id="578462"/>
    <lineage>
        <taxon>Eukaryota</taxon>
        <taxon>Fungi</taxon>
        <taxon>Fungi incertae sedis</taxon>
        <taxon>Blastocladiomycota</taxon>
        <taxon>Blastocladiomycetes</taxon>
        <taxon>Blastocladiales</taxon>
        <taxon>Blastocladiaceae</taxon>
        <taxon>Allomyces</taxon>
    </lineage>
</organism>
<reference evidence="3" key="2">
    <citation type="submission" date="2009-11" db="EMBL/GenBank/DDBJ databases">
        <title>The Genome Sequence of Allomyces macrogynus strain ATCC 38327.</title>
        <authorList>
            <consortium name="The Broad Institute Genome Sequencing Platform"/>
            <person name="Russ C."/>
            <person name="Cuomo C."/>
            <person name="Shea T."/>
            <person name="Young S.K."/>
            <person name="Zeng Q."/>
            <person name="Koehrsen M."/>
            <person name="Haas B."/>
            <person name="Borodovsky M."/>
            <person name="Guigo R."/>
            <person name="Alvarado L."/>
            <person name="Berlin A."/>
            <person name="Borenstein D."/>
            <person name="Chen Z."/>
            <person name="Engels R."/>
            <person name="Freedman E."/>
            <person name="Gellesch M."/>
            <person name="Goldberg J."/>
            <person name="Griggs A."/>
            <person name="Gujja S."/>
            <person name="Heiman D."/>
            <person name="Hepburn T."/>
            <person name="Howarth C."/>
            <person name="Jen D."/>
            <person name="Larson L."/>
            <person name="Lewis B."/>
            <person name="Mehta T."/>
            <person name="Park D."/>
            <person name="Pearson M."/>
            <person name="Roberts A."/>
            <person name="Saif S."/>
            <person name="Shenoy N."/>
            <person name="Sisk P."/>
            <person name="Stolte C."/>
            <person name="Sykes S."/>
            <person name="Walk T."/>
            <person name="White J."/>
            <person name="Yandava C."/>
            <person name="Burger G."/>
            <person name="Gray M.W."/>
            <person name="Holland P.W.H."/>
            <person name="King N."/>
            <person name="Lang F.B.F."/>
            <person name="Roger A.J."/>
            <person name="Ruiz-Trillo I."/>
            <person name="Lander E."/>
            <person name="Nusbaum C."/>
        </authorList>
    </citation>
    <scope>NUCLEOTIDE SEQUENCE [LARGE SCALE GENOMIC DNA]</scope>
    <source>
        <strain evidence="3">ATCC 38327</strain>
    </source>
</reference>
<reference evidence="2 3" key="1">
    <citation type="submission" date="2009-11" db="EMBL/GenBank/DDBJ databases">
        <title>Annotation of Allomyces macrogynus ATCC 38327.</title>
        <authorList>
            <consortium name="The Broad Institute Genome Sequencing Platform"/>
            <person name="Russ C."/>
            <person name="Cuomo C."/>
            <person name="Burger G."/>
            <person name="Gray M.W."/>
            <person name="Holland P.W.H."/>
            <person name="King N."/>
            <person name="Lang F.B.F."/>
            <person name="Roger A.J."/>
            <person name="Ruiz-Trillo I."/>
            <person name="Young S.K."/>
            <person name="Zeng Q."/>
            <person name="Gargeya S."/>
            <person name="Fitzgerald M."/>
            <person name="Haas B."/>
            <person name="Abouelleil A."/>
            <person name="Alvarado L."/>
            <person name="Arachchi H.M."/>
            <person name="Berlin A."/>
            <person name="Chapman S.B."/>
            <person name="Gearin G."/>
            <person name="Goldberg J."/>
            <person name="Griggs A."/>
            <person name="Gujja S."/>
            <person name="Hansen M."/>
            <person name="Heiman D."/>
            <person name="Howarth C."/>
            <person name="Larimer J."/>
            <person name="Lui A."/>
            <person name="MacDonald P.J.P."/>
            <person name="McCowen C."/>
            <person name="Montmayeur A."/>
            <person name="Murphy C."/>
            <person name="Neiman D."/>
            <person name="Pearson M."/>
            <person name="Priest M."/>
            <person name="Roberts A."/>
            <person name="Saif S."/>
            <person name="Shea T."/>
            <person name="Sisk P."/>
            <person name="Stolte C."/>
            <person name="Sykes S."/>
            <person name="Wortman J."/>
            <person name="Nusbaum C."/>
            <person name="Birren B."/>
        </authorList>
    </citation>
    <scope>NUCLEOTIDE SEQUENCE [LARGE SCALE GENOMIC DNA]</scope>
    <source>
        <strain evidence="2 3">ATCC 38327</strain>
    </source>
</reference>
<dbReference type="EMBL" id="GG745379">
    <property type="protein sequence ID" value="KNE72327.1"/>
    <property type="molecule type" value="Genomic_DNA"/>
</dbReference>
<evidence type="ECO:0000313" key="3">
    <source>
        <dbReference type="Proteomes" id="UP000054350"/>
    </source>
</evidence>
<evidence type="ECO:0000313" key="2">
    <source>
        <dbReference type="EMBL" id="KNE72327.1"/>
    </source>
</evidence>
<dbReference type="Proteomes" id="UP000054350">
    <property type="component" value="Unassembled WGS sequence"/>
</dbReference>
<feature type="region of interest" description="Disordered" evidence="1">
    <location>
        <begin position="1"/>
        <end position="33"/>
    </location>
</feature>
<dbReference type="VEuPathDB" id="FungiDB:AMAG_20567"/>
<proteinExistence type="predicted"/>
<name>A0A0L0TC49_ALLM3</name>